<sequence>MRKRERRTNAPPPERCMRAQSAYRAQAAALHRRTIAHAAPASVLFGNMLVIKQAKSARQRLL</sequence>
<proteinExistence type="predicted"/>
<comment type="caution">
    <text evidence="1">The sequence shown here is derived from an EMBL/GenBank/DDBJ whole genome shotgun (WGS) entry which is preliminary data.</text>
</comment>
<name>A0AAW9CNQ5_BURTH</name>
<gene>
    <name evidence="1" type="ORF">C7S16_5391</name>
</gene>
<dbReference type="AlphaFoldDB" id="A0AAW9CNQ5"/>
<evidence type="ECO:0000313" key="1">
    <source>
        <dbReference type="EMBL" id="MDW9250783.1"/>
    </source>
</evidence>
<protein>
    <submittedName>
        <fullName evidence="1">Uncharacterized protein</fullName>
    </submittedName>
</protein>
<organism evidence="1 2">
    <name type="scientific">Burkholderia thailandensis</name>
    <dbReference type="NCBI Taxonomy" id="57975"/>
    <lineage>
        <taxon>Bacteria</taxon>
        <taxon>Pseudomonadati</taxon>
        <taxon>Pseudomonadota</taxon>
        <taxon>Betaproteobacteria</taxon>
        <taxon>Burkholderiales</taxon>
        <taxon>Burkholderiaceae</taxon>
        <taxon>Burkholderia</taxon>
        <taxon>pseudomallei group</taxon>
    </lineage>
</organism>
<reference evidence="1" key="1">
    <citation type="submission" date="2018-08" db="EMBL/GenBank/DDBJ databases">
        <title>Identification of Burkholderia cepacia strains that express a Burkholderia pseudomallei-like capsular polysaccharide.</title>
        <authorList>
            <person name="Burtnick M.N."/>
            <person name="Vongsouvath M."/>
            <person name="Newton P."/>
            <person name="Wuthiekanun V."/>
            <person name="Limmathurotsakul D."/>
            <person name="Brett P.J."/>
            <person name="Chantratita N."/>
            <person name="Dance D.A."/>
        </authorList>
    </citation>
    <scope>NUCLEOTIDE SEQUENCE</scope>
    <source>
        <strain evidence="1">SBXCC001</strain>
    </source>
</reference>
<accession>A0AAW9CNQ5</accession>
<evidence type="ECO:0000313" key="2">
    <source>
        <dbReference type="Proteomes" id="UP001272137"/>
    </source>
</evidence>
<dbReference type="EMBL" id="QXCT01000001">
    <property type="protein sequence ID" value="MDW9250783.1"/>
    <property type="molecule type" value="Genomic_DNA"/>
</dbReference>
<dbReference type="Proteomes" id="UP001272137">
    <property type="component" value="Unassembled WGS sequence"/>
</dbReference>